<name>A0ABU5XZH1_9MYCO</name>
<evidence type="ECO:0000313" key="2">
    <source>
        <dbReference type="EMBL" id="MEB3033340.1"/>
    </source>
</evidence>
<feature type="region of interest" description="Disordered" evidence="1">
    <location>
        <begin position="1"/>
        <end position="22"/>
    </location>
</feature>
<evidence type="ECO:0008006" key="4">
    <source>
        <dbReference type="Google" id="ProtNLM"/>
    </source>
</evidence>
<proteinExistence type="predicted"/>
<protein>
    <recommendedName>
        <fullName evidence="4">YbaB/EbfC family DNA-binding protein</fullName>
    </recommendedName>
</protein>
<accession>A0ABU5XZH1</accession>
<evidence type="ECO:0000256" key="1">
    <source>
        <dbReference type="SAM" id="MobiDB-lite"/>
    </source>
</evidence>
<dbReference type="RefSeq" id="WP_329780140.1">
    <property type="nucleotide sequence ID" value="NZ_JAYJJU010000018.1"/>
</dbReference>
<organism evidence="2 3">
    <name type="scientific">[Mycobacterium] nativiensis</name>
    <dbReference type="NCBI Taxonomy" id="2855503"/>
    <lineage>
        <taxon>Bacteria</taxon>
        <taxon>Bacillati</taxon>
        <taxon>Actinomycetota</taxon>
        <taxon>Actinomycetes</taxon>
        <taxon>Mycobacteriales</taxon>
        <taxon>Mycobacteriaceae</taxon>
        <taxon>Mycolicibacter</taxon>
    </lineage>
</organism>
<comment type="caution">
    <text evidence="2">The sequence shown here is derived from an EMBL/GenBank/DDBJ whole genome shotgun (WGS) entry which is preliminary data.</text>
</comment>
<dbReference type="EMBL" id="JAYJJU010000018">
    <property type="protein sequence ID" value="MEB3033340.1"/>
    <property type="molecule type" value="Genomic_DNA"/>
</dbReference>
<dbReference type="Proteomes" id="UP001298593">
    <property type="component" value="Unassembled WGS sequence"/>
</dbReference>
<keyword evidence="3" id="KW-1185">Reference proteome</keyword>
<gene>
    <name evidence="2" type="ORF">KV113_17450</name>
</gene>
<reference evidence="2 3" key="1">
    <citation type="submission" date="2023-12" db="EMBL/GenBank/DDBJ databases">
        <title>Description of new species of Mycobacterium terrae complex isolated from sewage at the Sao Paulo Zoological Park Foundation in Brazil.</title>
        <authorList>
            <person name="Romagnoli C.L."/>
            <person name="Conceicao E.C."/>
            <person name="Machado E."/>
            <person name="Barreto L.B.P.F."/>
            <person name="Sharma A."/>
            <person name="Silva N.M."/>
            <person name="Marques L.E."/>
            <person name="Juliana M.A."/>
            <person name="Lourenco M.C.S."/>
            <person name="Digiampietri L.A."/>
            <person name="Suffys P.N."/>
            <person name="Viana-Niero C."/>
        </authorList>
    </citation>
    <scope>NUCLEOTIDE SEQUENCE [LARGE SCALE GENOMIC DNA]</scope>
    <source>
        <strain evidence="2 3">MYC340</strain>
    </source>
</reference>
<evidence type="ECO:0000313" key="3">
    <source>
        <dbReference type="Proteomes" id="UP001298593"/>
    </source>
</evidence>
<sequence>MTADRPMVSGPGNAGPPRPTAANFYDLGDAEKVKFSENETAATLAHLDKLLRDLDELGAAVDDPDGLVSLSLGFDGHLVEIRLADAIGKVMTNIELENRLNRLFAAGTEGVTGLRAEFWEEAAGDIDL</sequence>